<dbReference type="EMBL" id="DAEQIJ010000002">
    <property type="protein sequence ID" value="HBH2618928.1"/>
    <property type="molecule type" value="Genomic_DNA"/>
</dbReference>
<dbReference type="EMBL" id="LK933183">
    <property type="protein sequence ID" value="CDT48040.1"/>
    <property type="molecule type" value="Genomic_DNA"/>
</dbReference>
<reference evidence="4" key="3">
    <citation type="journal article" date="2018" name="Genome Biol.">
        <title>SKESA: strategic k-mer extension for scrupulous assemblies.</title>
        <authorList>
            <person name="Souvorov A."/>
            <person name="Agarwala R."/>
            <person name="Lipman D.J."/>
        </authorList>
    </citation>
    <scope>NUCLEOTIDE SEQUENCE</scope>
    <source>
        <strain evidence="5">Clostridioides</strain>
        <strain evidence="4">HN1000</strain>
    </source>
</reference>
<dbReference type="PIRSF" id="PIRSF021435">
    <property type="entry name" value="SpoIIIAB"/>
    <property type="match status" value="1"/>
</dbReference>
<gene>
    <name evidence="2" type="primary">spoIIIAB</name>
    <name evidence="3" type="ORF">BN1095_500045</name>
    <name evidence="2" type="ORF">BN1096_560099</name>
    <name evidence="1" type="ORF">BN1097_540101</name>
    <name evidence="4" type="ORF">KRM00_001599</name>
    <name evidence="5" type="ORF">KRQ00_000656</name>
    <name evidence="7" type="ORF">SAMEA1402399_01559</name>
    <name evidence="6" type="ORF">SAMEA3375112_00100</name>
</gene>
<evidence type="ECO:0000313" key="9">
    <source>
        <dbReference type="Proteomes" id="UP000411588"/>
    </source>
</evidence>
<dbReference type="Proteomes" id="UP000879542">
    <property type="component" value="Unassembled WGS sequence"/>
</dbReference>
<dbReference type="SMR" id="A0A031WGC9"/>
<evidence type="ECO:0000313" key="5">
    <source>
        <dbReference type="EMBL" id="HBH2618928.1"/>
    </source>
</evidence>
<dbReference type="GeneID" id="66353604"/>
<organism evidence="2">
    <name type="scientific">Clostridioides difficile</name>
    <name type="common">Peptoclostridium difficile</name>
    <dbReference type="NCBI Taxonomy" id="1496"/>
    <lineage>
        <taxon>Bacteria</taxon>
        <taxon>Bacillati</taxon>
        <taxon>Bacillota</taxon>
        <taxon>Clostridia</taxon>
        <taxon>Peptostreptococcales</taxon>
        <taxon>Peptostreptococcaceae</taxon>
        <taxon>Clostridioides</taxon>
    </lineage>
</organism>
<evidence type="ECO:0000313" key="6">
    <source>
        <dbReference type="EMBL" id="SJR80030.1"/>
    </source>
</evidence>
<dbReference type="Proteomes" id="UP000189137">
    <property type="component" value="Unassembled WGS sequence"/>
</dbReference>
<evidence type="ECO:0000313" key="2">
    <source>
        <dbReference type="EMBL" id="CDS86376.1"/>
    </source>
</evidence>
<dbReference type="InterPro" id="IPR014198">
    <property type="entry name" value="Spore_III_AB"/>
</dbReference>
<dbReference type="Pfam" id="PF09548">
    <property type="entry name" value="Spore_III_AB"/>
    <property type="match status" value="1"/>
</dbReference>
<evidence type="ECO:0000313" key="7">
    <source>
        <dbReference type="EMBL" id="VFD31233.1"/>
    </source>
</evidence>
<dbReference type="RefSeq" id="WP_003428426.1">
    <property type="nucleotide sequence ID" value="NZ_AP025558.1"/>
</dbReference>
<dbReference type="EMBL" id="FUPS01000001">
    <property type="protein sequence ID" value="SJR80030.1"/>
    <property type="molecule type" value="Genomic_DNA"/>
</dbReference>
<dbReference type="Proteomes" id="UP000411588">
    <property type="component" value="Unassembled WGS sequence"/>
</dbReference>
<evidence type="ECO:0000313" key="8">
    <source>
        <dbReference type="Proteomes" id="UP000189137"/>
    </source>
</evidence>
<dbReference type="EMBL" id="LK932392">
    <property type="protein sequence ID" value="CDS85910.1"/>
    <property type="molecule type" value="Genomic_DNA"/>
</dbReference>
<evidence type="ECO:0000313" key="4">
    <source>
        <dbReference type="EMBL" id="HBH1542121.1"/>
    </source>
</evidence>
<dbReference type="KEGG" id="pdf:CD630DERM_11930"/>
<dbReference type="EMBL" id="DAEPXK010000013">
    <property type="protein sequence ID" value="HBH1542121.1"/>
    <property type="molecule type" value="Genomic_DNA"/>
</dbReference>
<evidence type="ECO:0000313" key="3">
    <source>
        <dbReference type="EMBL" id="CDT48040.1"/>
    </source>
</evidence>
<reference evidence="6 8" key="2">
    <citation type="submission" date="2017-02" db="EMBL/GenBank/DDBJ databases">
        <authorList>
            <consortium name="Pathogen Informatics"/>
        </authorList>
    </citation>
    <scope>NUCLEOTIDE SEQUENCE [LARGE SCALE GENOMIC DNA]</scope>
    <source>
        <strain evidence="9">clo34</strain>
        <strain evidence="7">Clo34</strain>
        <strain evidence="6 8">VRECD0157</strain>
    </source>
</reference>
<protein>
    <submittedName>
        <fullName evidence="1 2">Stage III sporulation protein AB</fullName>
    </submittedName>
    <submittedName>
        <fullName evidence="6">Stage III sporulation protein SpoAB</fullName>
    </submittedName>
</protein>
<dbReference type="Proteomes" id="UP000878956">
    <property type="component" value="Unassembled WGS sequence"/>
</dbReference>
<name>A0A031WGC9_CLODI</name>
<dbReference type="EMBL" id="LK932509">
    <property type="protein sequence ID" value="CDS86376.1"/>
    <property type="molecule type" value="Genomic_DNA"/>
</dbReference>
<sequence>MQIKIIIIAFLIGSSYLIGEQIYKTYTRRHKQLNDLIRVLEILRMDLSFGLYTLEEIFNRIGGNKEFCFWKFFYQISEGLHNEQSKTLEIIISENIDVLSKETYLGNKEIEELKNLILTLGKSDIESQQRMIDLSIENLKKQTYETKEDINKKGVLYKKLVTFIGIGICIILI</sequence>
<accession>A0A031WGC9</accession>
<reference evidence="4" key="4">
    <citation type="submission" date="2021-06" db="EMBL/GenBank/DDBJ databases">
        <authorList>
            <consortium name="NCBI Pathogen Detection Project"/>
        </authorList>
    </citation>
    <scope>NUCLEOTIDE SEQUENCE</scope>
    <source>
        <strain evidence="5">Clostridioides</strain>
        <strain evidence="4">HN1000</strain>
    </source>
</reference>
<proteinExistence type="predicted"/>
<evidence type="ECO:0000313" key="1">
    <source>
        <dbReference type="EMBL" id="CDS85910.1"/>
    </source>
</evidence>
<reference evidence="2" key="1">
    <citation type="submission" date="2014-07" db="EMBL/GenBank/DDBJ databases">
        <authorList>
            <person name="Monot Marc"/>
        </authorList>
    </citation>
    <scope>NUCLEOTIDE SEQUENCE</scope>
    <source>
        <strain evidence="3">7032989</strain>
        <strain evidence="1">7032994</strain>
    </source>
</reference>
<dbReference type="EMBL" id="CAADAN010000004">
    <property type="protein sequence ID" value="VFD31233.1"/>
    <property type="molecule type" value="Genomic_DNA"/>
</dbReference>
<dbReference type="PATRIC" id="fig|1496.1371.peg.2040"/>
<dbReference type="AlphaFoldDB" id="A0A031WGC9"/>